<evidence type="ECO:0000256" key="6">
    <source>
        <dbReference type="ARBA" id="ARBA00022723"/>
    </source>
</evidence>
<evidence type="ECO:0000256" key="13">
    <source>
        <dbReference type="PIRSR" id="PIRSR602401-1"/>
    </source>
</evidence>
<dbReference type="Gene3D" id="1.10.630.10">
    <property type="entry name" value="Cytochrome P450"/>
    <property type="match status" value="1"/>
</dbReference>
<evidence type="ECO:0000256" key="1">
    <source>
        <dbReference type="ARBA" id="ARBA00004370"/>
    </source>
</evidence>
<evidence type="ECO:0000256" key="4">
    <source>
        <dbReference type="ARBA" id="ARBA00022617"/>
    </source>
</evidence>
<evidence type="ECO:0000256" key="12">
    <source>
        <dbReference type="ARBA" id="ARBA00023136"/>
    </source>
</evidence>
<dbReference type="GO" id="GO:0004497">
    <property type="term" value="F:monooxygenase activity"/>
    <property type="evidence" value="ECO:0007669"/>
    <property type="project" value="UniProtKB-KW"/>
</dbReference>
<keyword evidence="11" id="KW-0876">Taxol biosynthesis</keyword>
<dbReference type="AlphaFoldDB" id="A0A291FAX9"/>
<dbReference type="InterPro" id="IPR002401">
    <property type="entry name" value="Cyt_P450_E_grp-I"/>
</dbReference>
<accession>A0A291FAX9</accession>
<dbReference type="PANTHER" id="PTHR24282:SF15">
    <property type="entry name" value="CYTOCHROME P450, FAMILY 715, SUBFAMILY A, POLYPEPTIDE 1"/>
    <property type="match status" value="1"/>
</dbReference>
<feature type="binding site" description="axial binding residue" evidence="13">
    <location>
        <position position="480"/>
    </location>
    <ligand>
        <name>heme</name>
        <dbReference type="ChEBI" id="CHEBI:30413"/>
    </ligand>
    <ligandPart>
        <name>Fe</name>
        <dbReference type="ChEBI" id="CHEBI:18248"/>
    </ligandPart>
</feature>
<dbReference type="GO" id="GO:0042617">
    <property type="term" value="P:paclitaxel biosynthetic process"/>
    <property type="evidence" value="ECO:0007669"/>
    <property type="project" value="UniProtKB-UniPathway"/>
</dbReference>
<evidence type="ECO:0000256" key="3">
    <source>
        <dbReference type="ARBA" id="ARBA00010617"/>
    </source>
</evidence>
<dbReference type="PRINTS" id="PR00385">
    <property type="entry name" value="P450"/>
</dbReference>
<reference evidence="16" key="1">
    <citation type="journal article" date="2017" name="Front. Plant Sci.">
        <title>Transcriptome Assembly and Systematic Identification of Novel Cytochrome P450s in Taxus chinensis.</title>
        <authorList>
            <person name="Liao W."/>
            <person name="Zhao S."/>
            <person name="Zhang M."/>
            <person name="Dong K."/>
            <person name="Chen Y."/>
            <person name="Fu C."/>
            <person name="Yu L."/>
        </authorList>
    </citation>
    <scope>NUCLEOTIDE SEQUENCE</scope>
</reference>
<dbReference type="GO" id="GO:0020037">
    <property type="term" value="F:heme binding"/>
    <property type="evidence" value="ECO:0007669"/>
    <property type="project" value="InterPro"/>
</dbReference>
<comment type="similarity">
    <text evidence="3 14">Belongs to the cytochrome P450 family.</text>
</comment>
<evidence type="ECO:0000256" key="9">
    <source>
        <dbReference type="ARBA" id="ARBA00023004"/>
    </source>
</evidence>
<keyword evidence="10 14" id="KW-0503">Monooxygenase</keyword>
<protein>
    <submittedName>
        <fullName evidence="16">CYP715C54</fullName>
    </submittedName>
</protein>
<evidence type="ECO:0000256" key="10">
    <source>
        <dbReference type="ARBA" id="ARBA00023033"/>
    </source>
</evidence>
<dbReference type="InterPro" id="IPR017972">
    <property type="entry name" value="Cyt_P450_CS"/>
</dbReference>
<dbReference type="GO" id="GO:0016020">
    <property type="term" value="C:membrane"/>
    <property type="evidence" value="ECO:0007669"/>
    <property type="project" value="UniProtKB-SubCell"/>
</dbReference>
<sequence>MLYLNPPSGKDSEPELLHTTLCAINSFGVSSSMATPILLGFLFLILVIYKIYCHLSPKQMQQIMQSQGIQGPNPKFLLGNLLDIKKITEKASKKQKSSATHNLEHRFFPYFVEWKKAYGKNFVYWVGCEAVLYVQDPELIQEISSSGSFNWGRPAFLKKDRFPLFGNGLIMAEDQDWLHQRRIIGQALTAEKVKLVFGSVMEASLPILNGWAVRIKKCGQGSIEIEVDGDLNKITGHVISKLLFGSDYKKGFEILDKLKVLQHTLFKATRIVGIPGSRFIPWAGNKKVWRLGKEADFLIMEIINARKGFADDLLGLLLQEVNHDKGLTTQDVVDECKTLLIAGQETTKLSLTWTLMLLALNPHWQDRVRAEVMEITNGAYPDINMLSQMKIMTMVLNESMRLYPPVSYTVRQAKRDIRVGNLEIPKGMSVLINILGMHEDLHLWGGPEDVYEFNPERFSNVEFSRKNSGYIPFGFGGRVCPGEKLARMEQKAILSMIVSRFSFTISPNYSHSPTSLLSIMPSNGLQLLFTLL</sequence>
<proteinExistence type="evidence at transcript level"/>
<dbReference type="InterPro" id="IPR050665">
    <property type="entry name" value="Cytochrome_P450_Monooxygen"/>
</dbReference>
<evidence type="ECO:0000256" key="7">
    <source>
        <dbReference type="ARBA" id="ARBA00022989"/>
    </source>
</evidence>
<keyword evidence="7 15" id="KW-1133">Transmembrane helix</keyword>
<evidence type="ECO:0000256" key="14">
    <source>
        <dbReference type="RuleBase" id="RU000461"/>
    </source>
</evidence>
<dbReference type="SUPFAM" id="SSF48264">
    <property type="entry name" value="Cytochrome P450"/>
    <property type="match status" value="1"/>
</dbReference>
<keyword evidence="12 15" id="KW-0472">Membrane</keyword>
<dbReference type="InterPro" id="IPR036396">
    <property type="entry name" value="Cyt_P450_sf"/>
</dbReference>
<keyword evidence="5 15" id="KW-0812">Transmembrane</keyword>
<comment type="cofactor">
    <cofactor evidence="13">
        <name>heme</name>
        <dbReference type="ChEBI" id="CHEBI:30413"/>
    </cofactor>
</comment>
<keyword evidence="4 13" id="KW-0349">Heme</keyword>
<evidence type="ECO:0000256" key="15">
    <source>
        <dbReference type="SAM" id="Phobius"/>
    </source>
</evidence>
<dbReference type="PANTHER" id="PTHR24282">
    <property type="entry name" value="CYTOCHROME P450 FAMILY MEMBER"/>
    <property type="match status" value="1"/>
</dbReference>
<keyword evidence="9 13" id="KW-0408">Iron</keyword>
<evidence type="ECO:0000256" key="8">
    <source>
        <dbReference type="ARBA" id="ARBA00023002"/>
    </source>
</evidence>
<keyword evidence="8 14" id="KW-0560">Oxidoreductase</keyword>
<comment type="pathway">
    <text evidence="2">Alkaloid biosynthesis; taxol biosynthesis.</text>
</comment>
<organism evidence="16">
    <name type="scientific">Taxus chinensis</name>
    <name type="common">Chinese yew</name>
    <name type="synonym">Taxus wallichiana var. chinensis</name>
    <dbReference type="NCBI Taxonomy" id="29808"/>
    <lineage>
        <taxon>Eukaryota</taxon>
        <taxon>Viridiplantae</taxon>
        <taxon>Streptophyta</taxon>
        <taxon>Embryophyta</taxon>
        <taxon>Tracheophyta</taxon>
        <taxon>Spermatophyta</taxon>
        <taxon>Pinopsida</taxon>
        <taxon>Pinidae</taxon>
        <taxon>Conifers II</taxon>
        <taxon>Cupressales</taxon>
        <taxon>Taxaceae</taxon>
        <taxon>Taxus</taxon>
    </lineage>
</organism>
<keyword evidence="6 13" id="KW-0479">Metal-binding</keyword>
<dbReference type="Pfam" id="PF00067">
    <property type="entry name" value="p450"/>
    <property type="match status" value="1"/>
</dbReference>
<evidence type="ECO:0000256" key="11">
    <source>
        <dbReference type="ARBA" id="ARBA00023059"/>
    </source>
</evidence>
<dbReference type="GO" id="GO:0005506">
    <property type="term" value="F:iron ion binding"/>
    <property type="evidence" value="ECO:0007669"/>
    <property type="project" value="InterPro"/>
</dbReference>
<evidence type="ECO:0000256" key="5">
    <source>
        <dbReference type="ARBA" id="ARBA00022692"/>
    </source>
</evidence>
<comment type="subcellular location">
    <subcellularLocation>
        <location evidence="1">Membrane</location>
    </subcellularLocation>
</comment>
<dbReference type="InterPro" id="IPR001128">
    <property type="entry name" value="Cyt_P450"/>
</dbReference>
<evidence type="ECO:0000313" key="16">
    <source>
        <dbReference type="EMBL" id="ATG29943.1"/>
    </source>
</evidence>
<feature type="transmembrane region" description="Helical" evidence="15">
    <location>
        <begin position="33"/>
        <end position="52"/>
    </location>
</feature>
<dbReference type="PROSITE" id="PS00086">
    <property type="entry name" value="CYTOCHROME_P450"/>
    <property type="match status" value="1"/>
</dbReference>
<name>A0A291FAX9_TAXCH</name>
<dbReference type="EMBL" id="MF448622">
    <property type="protein sequence ID" value="ATG29943.1"/>
    <property type="molecule type" value="mRNA"/>
</dbReference>
<dbReference type="PRINTS" id="PR00463">
    <property type="entry name" value="EP450I"/>
</dbReference>
<dbReference type="UniPathway" id="UPA00842"/>
<evidence type="ECO:0000256" key="2">
    <source>
        <dbReference type="ARBA" id="ARBA00005122"/>
    </source>
</evidence>
<dbReference type="GO" id="GO:0016705">
    <property type="term" value="F:oxidoreductase activity, acting on paired donors, with incorporation or reduction of molecular oxygen"/>
    <property type="evidence" value="ECO:0007669"/>
    <property type="project" value="InterPro"/>
</dbReference>